<dbReference type="GO" id="GO:0046872">
    <property type="term" value="F:metal ion binding"/>
    <property type="evidence" value="ECO:0007669"/>
    <property type="project" value="UniProtKB-KW"/>
</dbReference>
<evidence type="ECO:0000256" key="5">
    <source>
        <dbReference type="ARBA" id="ARBA00022833"/>
    </source>
</evidence>
<keyword evidence="4" id="KW-0378">Hydrolase</keyword>
<evidence type="ECO:0000256" key="4">
    <source>
        <dbReference type="ARBA" id="ARBA00022801"/>
    </source>
</evidence>
<dbReference type="InterPro" id="IPR011977">
    <property type="entry name" value="Pept_M3B_clade3"/>
</dbReference>
<evidence type="ECO:0000259" key="7">
    <source>
        <dbReference type="Pfam" id="PF01432"/>
    </source>
</evidence>
<dbReference type="Gene3D" id="1.10.1370.20">
    <property type="entry name" value="Oligoendopeptidase f, C-terminal domain"/>
    <property type="match status" value="1"/>
</dbReference>
<evidence type="ECO:0000313" key="9">
    <source>
        <dbReference type="EMBL" id="SVA58737.1"/>
    </source>
</evidence>
<dbReference type="SUPFAM" id="SSF55486">
    <property type="entry name" value="Metalloproteases ('zincins'), catalytic domain"/>
    <property type="match status" value="1"/>
</dbReference>
<dbReference type="Pfam" id="PF08439">
    <property type="entry name" value="Peptidase_M3_N"/>
    <property type="match status" value="1"/>
</dbReference>
<keyword evidence="2" id="KW-0645">Protease</keyword>
<evidence type="ECO:0008006" key="10">
    <source>
        <dbReference type="Google" id="ProtNLM"/>
    </source>
</evidence>
<evidence type="ECO:0000256" key="1">
    <source>
        <dbReference type="ARBA" id="ARBA00001947"/>
    </source>
</evidence>
<reference evidence="9" key="1">
    <citation type="submission" date="2018-05" db="EMBL/GenBank/DDBJ databases">
        <authorList>
            <person name="Lanie J.A."/>
            <person name="Ng W.-L."/>
            <person name="Kazmierczak K.M."/>
            <person name="Andrzejewski T.M."/>
            <person name="Davidsen T.M."/>
            <person name="Wayne K.J."/>
            <person name="Tettelin H."/>
            <person name="Glass J.I."/>
            <person name="Rusch D."/>
            <person name="Podicherti R."/>
            <person name="Tsui H.-C.T."/>
            <person name="Winkler M.E."/>
        </authorList>
    </citation>
    <scope>NUCLEOTIDE SEQUENCE</scope>
</reference>
<dbReference type="EMBL" id="UINC01013625">
    <property type="protein sequence ID" value="SVA58737.1"/>
    <property type="molecule type" value="Genomic_DNA"/>
</dbReference>
<dbReference type="PANTHER" id="PTHR11804:SF5">
    <property type="entry name" value="OLIGOENDOPEPTIDASE F"/>
    <property type="match status" value="1"/>
</dbReference>
<keyword evidence="6" id="KW-0482">Metalloprotease</keyword>
<dbReference type="PANTHER" id="PTHR11804">
    <property type="entry name" value="PROTEASE M3 THIMET OLIGOPEPTIDASE-RELATED"/>
    <property type="match status" value="1"/>
</dbReference>
<dbReference type="InterPro" id="IPR001567">
    <property type="entry name" value="Pept_M3A_M3B_dom"/>
</dbReference>
<dbReference type="InterPro" id="IPR042088">
    <property type="entry name" value="OligoPept_F_C"/>
</dbReference>
<sequence length="600" mass="69631">MKAKNSKSKQFQILKGLPVWNLVDLYPSISSKKIQTDLNFIRKESKFFEKKYKGKITKLSSLQLYTAITHLEKIDEIIDKILSYAHLLVAENTNEEKNKIFFQQMQEKITNYHSSLIFFGLELNNIEDKKIKLLLKNSRLSKYKTWIYNKRTFKPHQLGIELEKLLQDKSITSNGAWIRLFDETIASLEFPFKNKKLTSAEILNLLSDSKSYVRKKAAKSLGRILGHNVKLFATITNTLAKDKSVNDHWRKLPKPVSSRNLYNVVEDEVVESLAKSVITFYPRLSYRYYSLKAKWFGVKTLKYWDRNAPLPFQSKKFYSWNDAKNIVLNSYFKFNPIIGEIAKKFFDNSWIHAPVSKGKSPGAFSASTVPSSHPYILLNFQGKARDVATLAHELGHGVHQYLAAKKNGHFNSSTPLTVAETASVFGEMLTFKSILEISNNYKEKKALLANKVEDMLNTVVRQIAFYEFEKQVHNQRKLSELSVDQICKIWLEVQKKSLGPKIEFEEEYKYYWAYIPHFIHSPFYVYAYAFGDCLVNSLYGIYENGLRDFDKKYITLLESGGSLKYRELLKPFNLNPSKTNFWKKGLGVIEKLIDQLENLK</sequence>
<dbReference type="InterPro" id="IPR013647">
    <property type="entry name" value="OligopepF_N_dom"/>
</dbReference>
<protein>
    <recommendedName>
        <fullName evidence="10">Peptidase M3A/M3B catalytic domain-containing protein</fullName>
    </recommendedName>
</protein>
<dbReference type="Gene3D" id="1.20.140.70">
    <property type="entry name" value="Oligopeptidase f, N-terminal domain"/>
    <property type="match status" value="1"/>
</dbReference>
<dbReference type="GO" id="GO:0004222">
    <property type="term" value="F:metalloendopeptidase activity"/>
    <property type="evidence" value="ECO:0007669"/>
    <property type="project" value="InterPro"/>
</dbReference>
<accession>A0A381X3I5</accession>
<name>A0A381X3I5_9ZZZZ</name>
<dbReference type="InterPro" id="IPR045090">
    <property type="entry name" value="Pept_M3A_M3B"/>
</dbReference>
<dbReference type="CDD" id="cd09610">
    <property type="entry name" value="M3B_PepF"/>
    <property type="match status" value="1"/>
</dbReference>
<dbReference type="AlphaFoldDB" id="A0A381X3I5"/>
<keyword evidence="5" id="KW-0862">Zinc</keyword>
<evidence type="ECO:0000259" key="8">
    <source>
        <dbReference type="Pfam" id="PF08439"/>
    </source>
</evidence>
<dbReference type="GO" id="GO:0006518">
    <property type="term" value="P:peptide metabolic process"/>
    <property type="evidence" value="ECO:0007669"/>
    <property type="project" value="TreeGrafter"/>
</dbReference>
<organism evidence="9">
    <name type="scientific">marine metagenome</name>
    <dbReference type="NCBI Taxonomy" id="408172"/>
    <lineage>
        <taxon>unclassified sequences</taxon>
        <taxon>metagenomes</taxon>
        <taxon>ecological metagenomes</taxon>
    </lineage>
</organism>
<evidence type="ECO:0000256" key="2">
    <source>
        <dbReference type="ARBA" id="ARBA00022670"/>
    </source>
</evidence>
<dbReference type="Pfam" id="PF01432">
    <property type="entry name" value="Peptidase_M3"/>
    <property type="match status" value="1"/>
</dbReference>
<keyword evidence="3" id="KW-0479">Metal-binding</keyword>
<proteinExistence type="predicted"/>
<comment type="cofactor">
    <cofactor evidence="1">
        <name>Zn(2+)</name>
        <dbReference type="ChEBI" id="CHEBI:29105"/>
    </cofactor>
</comment>
<dbReference type="GO" id="GO:0006508">
    <property type="term" value="P:proteolysis"/>
    <property type="evidence" value="ECO:0007669"/>
    <property type="project" value="UniProtKB-KW"/>
</dbReference>
<feature type="domain" description="Oligopeptidase F N-terminal" evidence="8">
    <location>
        <begin position="122"/>
        <end position="190"/>
    </location>
</feature>
<evidence type="ECO:0000256" key="3">
    <source>
        <dbReference type="ARBA" id="ARBA00022723"/>
    </source>
</evidence>
<evidence type="ECO:0000256" key="6">
    <source>
        <dbReference type="ARBA" id="ARBA00023049"/>
    </source>
</evidence>
<dbReference type="NCBIfam" id="TIGR02290">
    <property type="entry name" value="M3_fam_3"/>
    <property type="match status" value="1"/>
</dbReference>
<feature type="domain" description="Peptidase M3A/M3B catalytic" evidence="7">
    <location>
        <begin position="265"/>
        <end position="587"/>
    </location>
</feature>
<gene>
    <name evidence="9" type="ORF">METZ01_LOCUS111591</name>
</gene>